<dbReference type="InterPro" id="IPR001917">
    <property type="entry name" value="Aminotrans_II_pyridoxalP_BS"/>
</dbReference>
<comment type="caution">
    <text evidence="9">The sequence shown here is derived from an EMBL/GenBank/DDBJ whole genome shotgun (WGS) entry which is preliminary data.</text>
</comment>
<dbReference type="Gene3D" id="3.40.640.10">
    <property type="entry name" value="Type I PLP-dependent aspartate aminotransferase-like (Major domain)"/>
    <property type="match status" value="1"/>
</dbReference>
<dbReference type="CDD" id="cd00609">
    <property type="entry name" value="AAT_like"/>
    <property type="match status" value="1"/>
</dbReference>
<dbReference type="InterPro" id="IPR015424">
    <property type="entry name" value="PyrdxlP-dep_Trfase"/>
</dbReference>
<evidence type="ECO:0000313" key="10">
    <source>
        <dbReference type="Proteomes" id="UP000231259"/>
    </source>
</evidence>
<keyword evidence="3" id="KW-0032">Aminotransferase</keyword>
<evidence type="ECO:0000256" key="3">
    <source>
        <dbReference type="ARBA" id="ARBA00022576"/>
    </source>
</evidence>
<comment type="pathway">
    <text evidence="6">Amino-acid biosynthesis.</text>
</comment>
<dbReference type="GO" id="GO:0008483">
    <property type="term" value="F:transaminase activity"/>
    <property type="evidence" value="ECO:0007669"/>
    <property type="project" value="UniProtKB-KW"/>
</dbReference>
<dbReference type="InterPro" id="IPR015422">
    <property type="entry name" value="PyrdxlP-dep_Trfase_small"/>
</dbReference>
<keyword evidence="4" id="KW-0808">Transferase</keyword>
<dbReference type="Pfam" id="PF00155">
    <property type="entry name" value="Aminotran_1_2"/>
    <property type="match status" value="1"/>
</dbReference>
<dbReference type="NCBIfam" id="NF006014">
    <property type="entry name" value="PRK08153.1"/>
    <property type="match status" value="1"/>
</dbReference>
<evidence type="ECO:0000256" key="6">
    <source>
        <dbReference type="ARBA" id="ARBA00029440"/>
    </source>
</evidence>
<dbReference type="InterPro" id="IPR004839">
    <property type="entry name" value="Aminotransferase_I/II_large"/>
</dbReference>
<proteinExistence type="inferred from homology"/>
<feature type="domain" description="Aminotransferase class I/classII large" evidence="8">
    <location>
        <begin position="49"/>
        <end position="371"/>
    </location>
</feature>
<keyword evidence="5 7" id="KW-0663">Pyridoxal phosphate</keyword>
<dbReference type="Proteomes" id="UP000231259">
    <property type="component" value="Unassembled WGS sequence"/>
</dbReference>
<comment type="similarity">
    <text evidence="2">Belongs to the class-II pyridoxal-phosphate-dependent aminotransferase family. Histidinol-phosphate aminotransferase subfamily.</text>
</comment>
<reference evidence="9 10" key="1">
    <citation type="submission" date="2013-09" db="EMBL/GenBank/DDBJ databases">
        <title>Genome sequencing of Phaeobacter antarcticus sp. nov. SM1211.</title>
        <authorList>
            <person name="Zhang X.-Y."/>
            <person name="Liu C."/>
            <person name="Chen X.-L."/>
            <person name="Xie B.-B."/>
            <person name="Qin Q.-L."/>
            <person name="Rong J.-C."/>
            <person name="Zhang Y.-Z."/>
        </authorList>
    </citation>
    <scope>NUCLEOTIDE SEQUENCE [LARGE SCALE GENOMIC DNA]</scope>
    <source>
        <strain evidence="9 10">SM1211</strain>
    </source>
</reference>
<dbReference type="InterPro" id="IPR015421">
    <property type="entry name" value="PyrdxlP-dep_Trfase_major"/>
</dbReference>
<sequence length="384" mass="41113">MPSARRISILRAMTDPRYTPLVQTLPATVPFVGPEVQERDMGQTFRARLGANENVFGPSPHAIVAMEREAAQIWKYADATNFDLKAALSAKLGCSPENLIFGEGIDGLLGYLVRLLVSQGDRVVTSDGAYPTFNYHVTGFGGALVKVPYRDDREDLPALIAKAVEVDAKIVYLANPDNPMGSWHSGAEIEAAVETLPDGTLLVLDEAYVEFAPADAVPAIDVQDPRVIRMRTFSKGYGMAGARVGYGIGAADLIRSFDKIRNHFGMNRAAQVGALAALQDEIWLQDVIAQVNAAKVRIGQIAAANGLNALPSAANFVAVDCGRDGDFARAVLRALVARGIFVRMPFVAPQDRCIRISAGTPKDLDALAEVLPLALEEARAGVSA</sequence>
<dbReference type="SUPFAM" id="SSF53383">
    <property type="entry name" value="PLP-dependent transferases"/>
    <property type="match status" value="1"/>
</dbReference>
<dbReference type="AlphaFoldDB" id="A0A2G8QWY3"/>
<dbReference type="EMBL" id="AWWI01000182">
    <property type="protein sequence ID" value="PIL13813.1"/>
    <property type="molecule type" value="Genomic_DNA"/>
</dbReference>
<comment type="cofactor">
    <cofactor evidence="1 7">
        <name>pyridoxal 5'-phosphate</name>
        <dbReference type="ChEBI" id="CHEBI:597326"/>
    </cofactor>
</comment>
<keyword evidence="10" id="KW-1185">Reference proteome</keyword>
<protein>
    <recommendedName>
        <fullName evidence="8">Aminotransferase class I/classII large domain-containing protein</fullName>
    </recommendedName>
</protein>
<organism evidence="9 10">
    <name type="scientific">Puniceibacterium antarcticum</name>
    <dbReference type="NCBI Taxonomy" id="1206336"/>
    <lineage>
        <taxon>Bacteria</taxon>
        <taxon>Pseudomonadati</taxon>
        <taxon>Pseudomonadota</taxon>
        <taxon>Alphaproteobacteria</taxon>
        <taxon>Rhodobacterales</taxon>
        <taxon>Paracoccaceae</taxon>
        <taxon>Puniceibacterium</taxon>
    </lineage>
</organism>
<dbReference type="PANTHER" id="PTHR43643:SF2">
    <property type="entry name" value="INDUCIBLE LYSINE DECARBOXYLASE"/>
    <property type="match status" value="1"/>
</dbReference>
<dbReference type="PROSITE" id="PS00599">
    <property type="entry name" value="AA_TRANSFER_CLASS_2"/>
    <property type="match status" value="1"/>
</dbReference>
<dbReference type="Gene3D" id="3.90.1150.10">
    <property type="entry name" value="Aspartate Aminotransferase, domain 1"/>
    <property type="match status" value="1"/>
</dbReference>
<dbReference type="InterPro" id="IPR050106">
    <property type="entry name" value="HistidinolP_aminotransfase"/>
</dbReference>
<evidence type="ECO:0000256" key="1">
    <source>
        <dbReference type="ARBA" id="ARBA00001933"/>
    </source>
</evidence>
<accession>A0A2G8QWY3</accession>
<name>A0A2G8QWY3_9RHOB</name>
<evidence type="ECO:0000256" key="2">
    <source>
        <dbReference type="ARBA" id="ARBA00007970"/>
    </source>
</evidence>
<dbReference type="GO" id="GO:0030170">
    <property type="term" value="F:pyridoxal phosphate binding"/>
    <property type="evidence" value="ECO:0007669"/>
    <property type="project" value="InterPro"/>
</dbReference>
<dbReference type="PANTHER" id="PTHR43643">
    <property type="entry name" value="HISTIDINOL-PHOSPHATE AMINOTRANSFERASE 2"/>
    <property type="match status" value="1"/>
</dbReference>
<evidence type="ECO:0000256" key="5">
    <source>
        <dbReference type="ARBA" id="ARBA00022898"/>
    </source>
</evidence>
<evidence type="ECO:0000256" key="4">
    <source>
        <dbReference type="ARBA" id="ARBA00022679"/>
    </source>
</evidence>
<evidence type="ECO:0000313" key="9">
    <source>
        <dbReference type="EMBL" id="PIL13813.1"/>
    </source>
</evidence>
<evidence type="ECO:0000256" key="7">
    <source>
        <dbReference type="RuleBase" id="RU003693"/>
    </source>
</evidence>
<evidence type="ECO:0000259" key="8">
    <source>
        <dbReference type="Pfam" id="PF00155"/>
    </source>
</evidence>
<gene>
    <name evidence="9" type="ORF">P775_28015</name>
</gene>